<accession>A0A418Q7C2</accession>
<dbReference type="RefSeq" id="WP_119664591.1">
    <property type="nucleotide sequence ID" value="NZ_JAQPSN010000003.1"/>
</dbReference>
<dbReference type="AlphaFoldDB" id="A0A418Q7C2"/>
<dbReference type="Proteomes" id="UP000285278">
    <property type="component" value="Unassembled WGS sequence"/>
</dbReference>
<evidence type="ECO:0000256" key="3">
    <source>
        <dbReference type="ARBA" id="ARBA00022989"/>
    </source>
</evidence>
<reference evidence="7 8" key="1">
    <citation type="submission" date="2018-09" db="EMBL/GenBank/DDBJ databases">
        <title>Optimization and identification of Corynebacterium falsenii FN1-14 from fish paste.</title>
        <authorList>
            <person name="Daroonpunt R."/>
            <person name="Tanasupawat S."/>
        </authorList>
    </citation>
    <scope>NUCLEOTIDE SEQUENCE [LARGE SCALE GENOMIC DNA]</scope>
    <source>
        <strain evidence="7 8">FN1-14</strain>
    </source>
</reference>
<dbReference type="GO" id="GO:0012505">
    <property type="term" value="C:endomembrane system"/>
    <property type="evidence" value="ECO:0007669"/>
    <property type="project" value="UniProtKB-SubCell"/>
</dbReference>
<sequence>MANTQEHFHSDPGLQPERTSLAWTRTTVALMVASTVLLRWAHLYGPYIVGVSIFLMCTAATVLLTQRKRYERSAKGLGHEQVTPNVMAVVLLTAAMVLFGGAAIVFVLIEALNR</sequence>
<evidence type="ECO:0000256" key="2">
    <source>
        <dbReference type="ARBA" id="ARBA00022692"/>
    </source>
</evidence>
<dbReference type="STRING" id="1451189.CFAL_04080"/>
<keyword evidence="8" id="KW-1185">Reference proteome</keyword>
<feature type="transmembrane region" description="Helical" evidence="5">
    <location>
        <begin position="86"/>
        <end position="109"/>
    </location>
</feature>
<comment type="subcellular location">
    <subcellularLocation>
        <location evidence="1">Endomembrane system</location>
        <topology evidence="1">Multi-pass membrane protein</topology>
    </subcellularLocation>
</comment>
<evidence type="ECO:0000313" key="7">
    <source>
        <dbReference type="EMBL" id="RIX35210.1"/>
    </source>
</evidence>
<name>A0A418Q7C2_9CORY</name>
<feature type="transmembrane region" description="Helical" evidence="5">
    <location>
        <begin position="21"/>
        <end position="41"/>
    </location>
</feature>
<comment type="caution">
    <text evidence="7">The sequence shown here is derived from an EMBL/GenBank/DDBJ whole genome shotgun (WGS) entry which is preliminary data.</text>
</comment>
<protein>
    <submittedName>
        <fullName evidence="7">DUF202 domain-containing protein</fullName>
    </submittedName>
</protein>
<evidence type="ECO:0000256" key="1">
    <source>
        <dbReference type="ARBA" id="ARBA00004127"/>
    </source>
</evidence>
<proteinExistence type="predicted"/>
<keyword evidence="2 5" id="KW-0812">Transmembrane</keyword>
<dbReference type="OrthoDB" id="3701077at2"/>
<evidence type="ECO:0000256" key="5">
    <source>
        <dbReference type="SAM" id="Phobius"/>
    </source>
</evidence>
<dbReference type="Pfam" id="PF02656">
    <property type="entry name" value="DUF202"/>
    <property type="match status" value="1"/>
</dbReference>
<organism evidence="7 8">
    <name type="scientific">Corynebacterium falsenii</name>
    <dbReference type="NCBI Taxonomy" id="108486"/>
    <lineage>
        <taxon>Bacteria</taxon>
        <taxon>Bacillati</taxon>
        <taxon>Actinomycetota</taxon>
        <taxon>Actinomycetes</taxon>
        <taxon>Mycobacteriales</taxon>
        <taxon>Corynebacteriaceae</taxon>
        <taxon>Corynebacterium</taxon>
    </lineage>
</organism>
<dbReference type="InterPro" id="IPR003807">
    <property type="entry name" value="DUF202"/>
</dbReference>
<evidence type="ECO:0000313" key="8">
    <source>
        <dbReference type="Proteomes" id="UP000285278"/>
    </source>
</evidence>
<keyword evidence="3 5" id="KW-1133">Transmembrane helix</keyword>
<gene>
    <name evidence="7" type="ORF">D3M95_04925</name>
</gene>
<evidence type="ECO:0000256" key="4">
    <source>
        <dbReference type="ARBA" id="ARBA00023136"/>
    </source>
</evidence>
<keyword evidence="4 5" id="KW-0472">Membrane</keyword>
<evidence type="ECO:0000259" key="6">
    <source>
        <dbReference type="Pfam" id="PF02656"/>
    </source>
</evidence>
<feature type="transmembrane region" description="Helical" evidence="5">
    <location>
        <begin position="47"/>
        <end position="65"/>
    </location>
</feature>
<dbReference type="EMBL" id="QXJK01000004">
    <property type="protein sequence ID" value="RIX35210.1"/>
    <property type="molecule type" value="Genomic_DNA"/>
</dbReference>
<feature type="domain" description="DUF202" evidence="6">
    <location>
        <begin position="11"/>
        <end position="75"/>
    </location>
</feature>